<proteinExistence type="predicted"/>
<dbReference type="RefSeq" id="WP_067478339.1">
    <property type="nucleotide sequence ID" value="NZ_CP015961.1"/>
</dbReference>
<organism evidence="2 3">
    <name type="scientific">Dietzia timorensis</name>
    <dbReference type="NCBI Taxonomy" id="499555"/>
    <lineage>
        <taxon>Bacteria</taxon>
        <taxon>Bacillati</taxon>
        <taxon>Actinomycetota</taxon>
        <taxon>Actinomycetes</taxon>
        <taxon>Mycobacteriales</taxon>
        <taxon>Dietziaceae</taxon>
        <taxon>Dietzia</taxon>
    </lineage>
</organism>
<gene>
    <name evidence="2" type="ORF">BJL86_0440</name>
</gene>
<dbReference type="AlphaFoldDB" id="A0A173LHK6"/>
<evidence type="ECO:0000313" key="3">
    <source>
        <dbReference type="Proteomes" id="UP000186104"/>
    </source>
</evidence>
<protein>
    <submittedName>
        <fullName evidence="2">Uncharacterized protein</fullName>
    </submittedName>
</protein>
<feature type="compositionally biased region" description="Basic and acidic residues" evidence="1">
    <location>
        <begin position="235"/>
        <end position="256"/>
    </location>
</feature>
<dbReference type="EMBL" id="CP015961">
    <property type="protein sequence ID" value="ANI91249.1"/>
    <property type="molecule type" value="Genomic_DNA"/>
</dbReference>
<evidence type="ECO:0000313" key="2">
    <source>
        <dbReference type="EMBL" id="ANI91249.1"/>
    </source>
</evidence>
<dbReference type="STRING" id="499555.BJL86_0440"/>
<dbReference type="Proteomes" id="UP000186104">
    <property type="component" value="Chromosome"/>
</dbReference>
<reference evidence="2 3" key="1">
    <citation type="submission" date="2016-06" db="EMBL/GenBank/DDBJ databases">
        <title>Complete genome sequence of a saline-alkali tolerant type strain Dietzia timorensis ID05-A0528T.</title>
        <authorList>
            <person name="Wu X."/>
        </authorList>
    </citation>
    <scope>NUCLEOTIDE SEQUENCE [LARGE SCALE GENOMIC DNA]</scope>
    <source>
        <strain evidence="2 3">ID05-A0528</strain>
    </source>
</reference>
<dbReference type="KEGG" id="dtm:BJL86_0440"/>
<name>A0A173LHK6_9ACTN</name>
<dbReference type="OrthoDB" id="954553at2"/>
<sequence length="265" mass="29515">MTFSEYLKAEREGFSVAADLDPVGDEPGTFYLRTPYGPFRVNGDERDAQRLAVSTWKRAHRSKAELAELGRDANTSNEGRARLRECLENEAAALRKRIGNNGFEITVADGSLWLGNCRMTAPAIEAEAEQVVQVREKEALKRAAFDQAAETAGYIVRLATDDDLGRENRHLDWESKYVDVIVPLAHPQIPTTGRAEIVDGKHLLETDTRLALAQRWGFVWPEAPNERVARREALDAAQRRAQHRADQLDTEAREAAHAANGDVSA</sequence>
<keyword evidence="3" id="KW-1185">Reference proteome</keyword>
<accession>A0A173LHK6</accession>
<feature type="region of interest" description="Disordered" evidence="1">
    <location>
        <begin position="235"/>
        <end position="265"/>
    </location>
</feature>
<evidence type="ECO:0000256" key="1">
    <source>
        <dbReference type="SAM" id="MobiDB-lite"/>
    </source>
</evidence>